<dbReference type="PRINTS" id="PR01217">
    <property type="entry name" value="PRICHEXTENSN"/>
</dbReference>
<feature type="compositionally biased region" description="Polar residues" evidence="1">
    <location>
        <begin position="527"/>
        <end position="537"/>
    </location>
</feature>
<feature type="compositionally biased region" description="Polar residues" evidence="1">
    <location>
        <begin position="409"/>
        <end position="421"/>
    </location>
</feature>
<feature type="region of interest" description="Disordered" evidence="1">
    <location>
        <begin position="369"/>
        <end position="650"/>
    </location>
</feature>
<sequence>MPFDFKKYDEKCNGLTPEELQREWQHYTRLISGAATSTAVSGIAVPFTLGVSTIGVAMAAPAIHNARKKREIIEKHLNKHAATHVTRKRDVLGSMAFSGTIGVVTLGVGTMGAEAVASTGAEHGISAIVNNETAIKVVTHAALDGAGMAVEHAHTSHLKKKDAFKAFKKAGVFEAVQDAKAAEAGYTIAPYDPNAAGSSAAGGSSEQYQQYQPLPPPPYNVAVADAQFQTPNQPGYYAPTTYTPVDFKPPVSPMPPAAYGQPQMTPQYVPQFQPQQPSQLTPDSTSAAASIAAPSGASFYPQTPGSGYPPSLVQPVEASHTVATNQQQPHLQSQSTWPSTTPTYTPAPPTGAYDMKAMAGALPSQNTAVNGSYAQQQPQQQQQQLANGSTTTPTQQAYQPPPAPDSAINPLQQPVAQQYAPSPQPGYAYSSIPVQPSQPAQQVQHQAASLPPPPPPPPPPAAQPPAAQQYQYNTGTYSSVQTPVTQQQQHQQPIASPQQYQPQYTQQPQVPSYPPTPASLPSHAPAQHNSSVQSPGGQYQYQQQYEPVASPQQYQPQSQQYQPQQPGFSYPPTPASLPSQTPAAQYNTGSSYFPPPPTGKQPQGVGSVQQGQTQQWNAQVPGHMPYTPATSPGTMWQPQAITQVYGQHQQ</sequence>
<reference evidence="2" key="1">
    <citation type="journal article" date="2021" name="Nat. Commun.">
        <title>Genetic determinants of endophytism in the Arabidopsis root mycobiome.</title>
        <authorList>
            <person name="Mesny F."/>
            <person name="Miyauchi S."/>
            <person name="Thiergart T."/>
            <person name="Pickel B."/>
            <person name="Atanasova L."/>
            <person name="Karlsson M."/>
            <person name="Huettel B."/>
            <person name="Barry K.W."/>
            <person name="Haridas S."/>
            <person name="Chen C."/>
            <person name="Bauer D."/>
            <person name="Andreopoulos W."/>
            <person name="Pangilinan J."/>
            <person name="LaButti K."/>
            <person name="Riley R."/>
            <person name="Lipzen A."/>
            <person name="Clum A."/>
            <person name="Drula E."/>
            <person name="Henrissat B."/>
            <person name="Kohler A."/>
            <person name="Grigoriev I.V."/>
            <person name="Martin F.M."/>
            <person name="Hacquard S."/>
        </authorList>
    </citation>
    <scope>NUCLEOTIDE SEQUENCE</scope>
    <source>
        <strain evidence="2">MPI-CAGE-AT-0021</strain>
    </source>
</reference>
<feature type="compositionally biased region" description="Polar residues" evidence="1">
    <location>
        <begin position="576"/>
        <end position="591"/>
    </location>
</feature>
<protein>
    <submittedName>
        <fullName evidence="2">Uncharacterized protein</fullName>
    </submittedName>
</protein>
<gene>
    <name evidence="2" type="ORF">B0J13DRAFT_599993</name>
</gene>
<feature type="compositionally biased region" description="Polar residues" evidence="1">
    <location>
        <begin position="628"/>
        <end position="650"/>
    </location>
</feature>
<evidence type="ECO:0000256" key="1">
    <source>
        <dbReference type="SAM" id="MobiDB-lite"/>
    </source>
</evidence>
<evidence type="ECO:0000313" key="2">
    <source>
        <dbReference type="EMBL" id="KAH7116551.1"/>
    </source>
</evidence>
<feature type="region of interest" description="Disordered" evidence="1">
    <location>
        <begin position="318"/>
        <end position="354"/>
    </location>
</feature>
<organism evidence="2 3">
    <name type="scientific">Dactylonectria estremocensis</name>
    <dbReference type="NCBI Taxonomy" id="1079267"/>
    <lineage>
        <taxon>Eukaryota</taxon>
        <taxon>Fungi</taxon>
        <taxon>Dikarya</taxon>
        <taxon>Ascomycota</taxon>
        <taxon>Pezizomycotina</taxon>
        <taxon>Sordariomycetes</taxon>
        <taxon>Hypocreomycetidae</taxon>
        <taxon>Hypocreales</taxon>
        <taxon>Nectriaceae</taxon>
        <taxon>Dactylonectria</taxon>
    </lineage>
</organism>
<feature type="compositionally biased region" description="Low complexity" evidence="1">
    <location>
        <begin position="266"/>
        <end position="290"/>
    </location>
</feature>
<dbReference type="EMBL" id="JAGMUU010000036">
    <property type="protein sequence ID" value="KAH7116551.1"/>
    <property type="molecule type" value="Genomic_DNA"/>
</dbReference>
<feature type="compositionally biased region" description="Low complexity" evidence="1">
    <location>
        <begin position="375"/>
        <end position="398"/>
    </location>
</feature>
<accession>A0A9P9ID92</accession>
<dbReference type="Proteomes" id="UP000717696">
    <property type="component" value="Unassembled WGS sequence"/>
</dbReference>
<name>A0A9P9ID92_9HYPO</name>
<feature type="compositionally biased region" description="Pro residues" evidence="1">
    <location>
        <begin position="450"/>
        <end position="463"/>
    </location>
</feature>
<feature type="compositionally biased region" description="Low complexity" evidence="1">
    <location>
        <begin position="538"/>
        <end position="568"/>
    </location>
</feature>
<dbReference type="AlphaFoldDB" id="A0A9P9ID92"/>
<feature type="region of interest" description="Disordered" evidence="1">
    <location>
        <begin position="263"/>
        <end position="290"/>
    </location>
</feature>
<dbReference type="OrthoDB" id="5394233at2759"/>
<keyword evidence="3" id="KW-1185">Reference proteome</keyword>
<proteinExistence type="predicted"/>
<feature type="compositionally biased region" description="Polar residues" evidence="1">
    <location>
        <begin position="321"/>
        <end position="335"/>
    </location>
</feature>
<feature type="compositionally biased region" description="Low complexity" evidence="1">
    <location>
        <begin position="430"/>
        <end position="449"/>
    </location>
</feature>
<feature type="compositionally biased region" description="Low complexity" evidence="1">
    <location>
        <begin position="476"/>
        <end position="510"/>
    </location>
</feature>
<comment type="caution">
    <text evidence="2">The sequence shown here is derived from an EMBL/GenBank/DDBJ whole genome shotgun (WGS) entry which is preliminary data.</text>
</comment>
<feature type="compositionally biased region" description="Low complexity" evidence="1">
    <location>
        <begin position="600"/>
        <end position="615"/>
    </location>
</feature>
<evidence type="ECO:0000313" key="3">
    <source>
        <dbReference type="Proteomes" id="UP000717696"/>
    </source>
</evidence>